<dbReference type="RefSeq" id="WP_220659243.1">
    <property type="nucleotide sequence ID" value="NZ_CBCSFC010000045.1"/>
</dbReference>
<keyword evidence="3" id="KW-1185">Reference proteome</keyword>
<dbReference type="AlphaFoldDB" id="A0AA90N9Y9"/>
<accession>A0AA90N9Y9</accession>
<dbReference type="EMBL" id="JAUTIX010000002">
    <property type="protein sequence ID" value="MDP0397818.1"/>
    <property type="molecule type" value="Genomic_DNA"/>
</dbReference>
<evidence type="ECO:0000313" key="2">
    <source>
        <dbReference type="EMBL" id="MDP0397818.1"/>
    </source>
</evidence>
<organism evidence="2 3">
    <name type="scientific">Tsukamurella strandjordii</name>
    <dbReference type="NCBI Taxonomy" id="147577"/>
    <lineage>
        <taxon>Bacteria</taxon>
        <taxon>Bacillati</taxon>
        <taxon>Actinomycetota</taxon>
        <taxon>Actinomycetes</taxon>
        <taxon>Mycobacteriales</taxon>
        <taxon>Tsukamurellaceae</taxon>
        <taxon>Tsukamurella</taxon>
    </lineage>
</organism>
<protein>
    <recommendedName>
        <fullName evidence="4">Rv3651-like N-terminal domain-containing protein</fullName>
    </recommendedName>
</protein>
<proteinExistence type="predicted"/>
<feature type="region of interest" description="Disordered" evidence="1">
    <location>
        <begin position="346"/>
        <end position="370"/>
    </location>
</feature>
<evidence type="ECO:0008006" key="4">
    <source>
        <dbReference type="Google" id="ProtNLM"/>
    </source>
</evidence>
<reference evidence="2" key="1">
    <citation type="submission" date="2023-08" db="EMBL/GenBank/DDBJ databases">
        <title>The draft genome of Tsukamurella strandjordii strain 050030.</title>
        <authorList>
            <person name="Zhao F."/>
            <person name="Feng Y."/>
            <person name="Zong Z."/>
        </authorList>
    </citation>
    <scope>NUCLEOTIDE SEQUENCE</scope>
    <source>
        <strain evidence="2">050030</strain>
    </source>
</reference>
<dbReference type="Proteomes" id="UP001178281">
    <property type="component" value="Unassembled WGS sequence"/>
</dbReference>
<evidence type="ECO:0000313" key="3">
    <source>
        <dbReference type="Proteomes" id="UP001178281"/>
    </source>
</evidence>
<feature type="compositionally biased region" description="Gly residues" evidence="1">
    <location>
        <begin position="361"/>
        <end position="370"/>
    </location>
</feature>
<evidence type="ECO:0000256" key="1">
    <source>
        <dbReference type="SAM" id="MobiDB-lite"/>
    </source>
</evidence>
<name>A0AA90N9Y9_9ACTN</name>
<sequence>MSGPDVGRRRQRPTPWYLIELLHAAPTVIAEGPVPRAWISGERAFAGAAGTRQAWAQVLAVIEEIREAALTGEPRASGPTVRELAGNPGSRLVAIPVIGPRHRLLGVWVTVRPASHVASGEGPPATIGFEWDNTERKLWARGDTVLAGEDVPRRPITSAEIFEYVQVENDLSLIKEVLISPTTGRWAGACRFTETDRAGRIVLVADGARRDLWRGIVFETARDDVSMQVAGNAALRTLRAIAPNRHLLLVDVRKVRVLQWITHPLTGVQWKGQVDDRDTPHPDDVQRIFAVAARVLGGEARQGRVDNVRLRASGGRGWVVVDGVASLPEGEGEPELGLIEITVVGHSDEPDPVPPTDKGHPGIGDGTALE</sequence>
<comment type="caution">
    <text evidence="2">The sequence shown here is derived from an EMBL/GenBank/DDBJ whole genome shotgun (WGS) entry which is preliminary data.</text>
</comment>
<gene>
    <name evidence="2" type="ORF">Q7X28_07750</name>
</gene>